<dbReference type="InterPro" id="IPR003598">
    <property type="entry name" value="Ig_sub2"/>
</dbReference>
<dbReference type="InterPro" id="IPR003961">
    <property type="entry name" value="FN3_dom"/>
</dbReference>
<keyword evidence="10" id="KW-1185">Reference proteome</keyword>
<sequence>MLCTYSKGSQHSPRRKMMTSICFVFLFSFHLWPVFSGAHVRQKPASKEKPYASILYTAVVRGKVALPCDISSPSTDDSAALILWYKDDSAQPIYTLDARRGNVDQAHQSSGHQLENRAYFNMINRPAFLQLDPVKEEDAGEYRCRVDFHKARTVNTVITLKVIVPSGEPVITDEQGRQLKGLIGPFNEGDSLQLTCQVSGGKPRPSLTWWREYTILDDDYSFTPEDVVKNDLKISELKRHDLLTVFTCQASNNNITVPSASAVTLDLNLKPVEVKIHPYQRPLPADKEVDLTCSSNGSRPAAKITWWKGDKQMQHTRESVNRAGVSTSILTFMPSVEDNGKQLSCKTENPHITNSAIEDSWKLEIYFPPQVTLHLRNNPTSSEIQEGNDVYLDCNIQANPWVHSISWQFEERELKKNFSAGINISNQTLVVQRVQLSHRGHFTCSASNTEGLGISNKIFINVKYAPQCQAGQKTAYGVAVYEKVGVTCSLDADPDDVTFSWLFNSSTKQSSQIQYSSDKTQSVATYTPETEDDYGTLLCWGTNDIGIQRKPCVFTIVPAGPPESPHNCSVLNQTENLIYLECVEGDNGGLNANFILEVFSVGHGTLQANITSPVPMFLVKELPAGTALRLLVFAANPKGRSEPVVISATTLRPAEKLMDKGHPQSIVNVQPLFTILIAVVVTLVLIVVVVVIVLKVKRKRTLSRAAQTDQTDEDKSQMPLKKDIDDLTDLDDKGPDIIPSRTFYRASYPEYPEEGDDRCLQLNSTMESCYSTPDSKSGNLIMETTYTTTCPVGVPADRVESFYPTHSPSRGHISGIDASNKTTNLNKLEDVTYAELALPRSGQSSSVVRRQEPPTEYAKIDFRGKQLEAEEEECGVSCETPLMNNRRESAV</sequence>
<dbReference type="PANTHER" id="PTHR23278:SF19">
    <property type="entry name" value="OBSCURIN"/>
    <property type="match status" value="1"/>
</dbReference>
<feature type="domain" description="Ig-like" evidence="8">
    <location>
        <begin position="271"/>
        <end position="364"/>
    </location>
</feature>
<dbReference type="InterPro" id="IPR013783">
    <property type="entry name" value="Ig-like_fold"/>
</dbReference>
<dbReference type="InterPro" id="IPR036179">
    <property type="entry name" value="Ig-like_dom_sf"/>
</dbReference>
<dbReference type="InterPro" id="IPR007110">
    <property type="entry name" value="Ig-like_dom"/>
</dbReference>
<dbReference type="SMART" id="SM00409">
    <property type="entry name" value="IG"/>
    <property type="match status" value="4"/>
</dbReference>
<dbReference type="PROSITE" id="PS50835">
    <property type="entry name" value="IG_LIKE"/>
    <property type="match status" value="5"/>
</dbReference>
<name>A0ABM1SNC6_LIMPO</name>
<feature type="domain" description="Ig-like" evidence="8">
    <location>
        <begin position="169"/>
        <end position="264"/>
    </location>
</feature>
<dbReference type="InterPro" id="IPR013162">
    <property type="entry name" value="CD80_C2-set"/>
</dbReference>
<feature type="region of interest" description="Disordered" evidence="6">
    <location>
        <begin position="703"/>
        <end position="726"/>
    </location>
</feature>
<evidence type="ECO:0000256" key="2">
    <source>
        <dbReference type="ARBA" id="ARBA00022692"/>
    </source>
</evidence>
<accession>A0ABM1SNC6</accession>
<dbReference type="Pfam" id="PF13927">
    <property type="entry name" value="Ig_3"/>
    <property type="match status" value="2"/>
</dbReference>
<dbReference type="Pfam" id="PF08205">
    <property type="entry name" value="C2-set_2"/>
    <property type="match status" value="1"/>
</dbReference>
<protein>
    <submittedName>
        <fullName evidence="11">Hemicentin-1-like isoform X1</fullName>
    </submittedName>
</protein>
<keyword evidence="3 7" id="KW-1133">Transmembrane helix</keyword>
<evidence type="ECO:0000256" key="3">
    <source>
        <dbReference type="ARBA" id="ARBA00022989"/>
    </source>
</evidence>
<evidence type="ECO:0000259" key="9">
    <source>
        <dbReference type="PROSITE" id="PS50853"/>
    </source>
</evidence>
<dbReference type="Pfam" id="PF07686">
    <property type="entry name" value="V-set"/>
    <property type="match status" value="1"/>
</dbReference>
<evidence type="ECO:0000256" key="7">
    <source>
        <dbReference type="SAM" id="Phobius"/>
    </source>
</evidence>
<feature type="transmembrane region" description="Helical" evidence="7">
    <location>
        <begin position="672"/>
        <end position="694"/>
    </location>
</feature>
<proteinExistence type="predicted"/>
<dbReference type="PANTHER" id="PTHR23278">
    <property type="entry name" value="SIDESTEP PROTEIN"/>
    <property type="match status" value="1"/>
</dbReference>
<evidence type="ECO:0000313" key="11">
    <source>
        <dbReference type="RefSeq" id="XP_022245132.1"/>
    </source>
</evidence>
<evidence type="ECO:0000256" key="6">
    <source>
        <dbReference type="SAM" id="MobiDB-lite"/>
    </source>
</evidence>
<organism evidence="10 11">
    <name type="scientific">Limulus polyphemus</name>
    <name type="common">Atlantic horseshoe crab</name>
    <dbReference type="NCBI Taxonomy" id="6850"/>
    <lineage>
        <taxon>Eukaryota</taxon>
        <taxon>Metazoa</taxon>
        <taxon>Ecdysozoa</taxon>
        <taxon>Arthropoda</taxon>
        <taxon>Chelicerata</taxon>
        <taxon>Merostomata</taxon>
        <taxon>Xiphosura</taxon>
        <taxon>Limulidae</taxon>
        <taxon>Limulus</taxon>
    </lineage>
</organism>
<dbReference type="Gene3D" id="2.60.40.10">
    <property type="entry name" value="Immunoglobulins"/>
    <property type="match status" value="5"/>
</dbReference>
<comment type="subcellular location">
    <subcellularLocation>
        <location evidence="1">Membrane</location>
        <topology evidence="1">Single-pass membrane protein</topology>
    </subcellularLocation>
</comment>
<keyword evidence="2 7" id="KW-0812">Transmembrane</keyword>
<feature type="compositionally biased region" description="Basic and acidic residues" evidence="6">
    <location>
        <begin position="713"/>
        <end position="726"/>
    </location>
</feature>
<dbReference type="SUPFAM" id="SSF48726">
    <property type="entry name" value="Immunoglobulin"/>
    <property type="match status" value="5"/>
</dbReference>
<dbReference type="SMART" id="SM00408">
    <property type="entry name" value="IGc2"/>
    <property type="match status" value="4"/>
</dbReference>
<evidence type="ECO:0000256" key="4">
    <source>
        <dbReference type="ARBA" id="ARBA00023136"/>
    </source>
</evidence>
<dbReference type="Proteomes" id="UP000694941">
    <property type="component" value="Unplaced"/>
</dbReference>
<evidence type="ECO:0000256" key="5">
    <source>
        <dbReference type="ARBA" id="ARBA00023157"/>
    </source>
</evidence>
<feature type="domain" description="Ig-like" evidence="8">
    <location>
        <begin position="369"/>
        <end position="455"/>
    </location>
</feature>
<dbReference type="RefSeq" id="XP_022245132.1">
    <property type="nucleotide sequence ID" value="XM_022389424.1"/>
</dbReference>
<dbReference type="InterPro" id="IPR003599">
    <property type="entry name" value="Ig_sub"/>
</dbReference>
<dbReference type="SUPFAM" id="SSF49265">
    <property type="entry name" value="Fibronectin type III"/>
    <property type="match status" value="1"/>
</dbReference>
<feature type="domain" description="Ig-like" evidence="8">
    <location>
        <begin position="466"/>
        <end position="539"/>
    </location>
</feature>
<keyword evidence="4 7" id="KW-0472">Membrane</keyword>
<evidence type="ECO:0000259" key="8">
    <source>
        <dbReference type="PROSITE" id="PS50835"/>
    </source>
</evidence>
<dbReference type="InterPro" id="IPR036116">
    <property type="entry name" value="FN3_sf"/>
</dbReference>
<feature type="domain" description="Fibronectin type-III" evidence="9">
    <location>
        <begin position="561"/>
        <end position="654"/>
    </location>
</feature>
<dbReference type="PROSITE" id="PS50853">
    <property type="entry name" value="FN3"/>
    <property type="match status" value="1"/>
</dbReference>
<feature type="domain" description="Ig-like" evidence="8">
    <location>
        <begin position="50"/>
        <end position="155"/>
    </location>
</feature>
<evidence type="ECO:0000313" key="10">
    <source>
        <dbReference type="Proteomes" id="UP000694941"/>
    </source>
</evidence>
<dbReference type="InterPro" id="IPR013106">
    <property type="entry name" value="Ig_V-set"/>
</dbReference>
<reference evidence="11" key="1">
    <citation type="submission" date="2025-08" db="UniProtKB">
        <authorList>
            <consortium name="RefSeq"/>
        </authorList>
    </citation>
    <scope>IDENTIFICATION</scope>
    <source>
        <tissue evidence="11">Muscle</tissue>
    </source>
</reference>
<dbReference type="GeneID" id="106462097"/>
<evidence type="ECO:0000256" key="1">
    <source>
        <dbReference type="ARBA" id="ARBA00004167"/>
    </source>
</evidence>
<keyword evidence="5" id="KW-1015">Disulfide bond</keyword>
<gene>
    <name evidence="11" type="primary">LOC106462097</name>
</gene>